<evidence type="ECO:0000313" key="4">
    <source>
        <dbReference type="Proteomes" id="UP000005408"/>
    </source>
</evidence>
<keyword evidence="4" id="KW-1185">Reference proteome</keyword>
<protein>
    <submittedName>
        <fullName evidence="3">Uncharacterized protein</fullName>
    </submittedName>
</protein>
<dbReference type="Proteomes" id="UP000005408">
    <property type="component" value="Unassembled WGS sequence"/>
</dbReference>
<organism evidence="3 4">
    <name type="scientific">Magallana gigas</name>
    <name type="common">Pacific oyster</name>
    <name type="synonym">Crassostrea gigas</name>
    <dbReference type="NCBI Taxonomy" id="29159"/>
    <lineage>
        <taxon>Eukaryota</taxon>
        <taxon>Metazoa</taxon>
        <taxon>Spiralia</taxon>
        <taxon>Lophotrochozoa</taxon>
        <taxon>Mollusca</taxon>
        <taxon>Bivalvia</taxon>
        <taxon>Autobranchia</taxon>
        <taxon>Pteriomorphia</taxon>
        <taxon>Ostreida</taxon>
        <taxon>Ostreoidea</taxon>
        <taxon>Ostreidae</taxon>
        <taxon>Magallana</taxon>
    </lineage>
</organism>
<accession>A0A8W8LYV2</accession>
<keyword evidence="1" id="KW-0812">Transmembrane</keyword>
<evidence type="ECO:0000313" key="3">
    <source>
        <dbReference type="EnsemblMetazoa" id="G30247.2:cds"/>
    </source>
</evidence>
<keyword evidence="2" id="KW-0732">Signal</keyword>
<dbReference type="EnsemblMetazoa" id="G30247.2">
    <property type="protein sequence ID" value="G30247.2:cds"/>
    <property type="gene ID" value="G30247"/>
</dbReference>
<evidence type="ECO:0000256" key="2">
    <source>
        <dbReference type="SAM" id="SignalP"/>
    </source>
</evidence>
<reference evidence="3" key="1">
    <citation type="submission" date="2022-08" db="UniProtKB">
        <authorList>
            <consortium name="EnsemblMetazoa"/>
        </authorList>
    </citation>
    <scope>IDENTIFICATION</scope>
    <source>
        <strain evidence="3">05x7-T-G4-1.051#20</strain>
    </source>
</reference>
<keyword evidence="1" id="KW-0472">Membrane</keyword>
<name>A0A8W8LYV2_MAGGI</name>
<feature type="transmembrane region" description="Helical" evidence="1">
    <location>
        <begin position="165"/>
        <end position="188"/>
    </location>
</feature>
<proteinExistence type="predicted"/>
<sequence length="226" mass="25157">MAKRRGLVSLVLWVAMLESLRSETITLTDDVCENTYLLSDTNYYLAWDGTHFGRDSFMNLLDGSITTKDSGSCKVSFEPVGTSSLNMCVTVEEFHIEDCNATVNYYHYGDSERKATYGCNVTPDSFCWNGKGLEVEIAYQGKSPQGSSNYFKLKITQYKNFKVDWLTLIILAPFVGVAIIVAIIMVVVCRSQRAWCSGIPKSLIPVSSTKEQNQLNPAMDTTPPVP</sequence>
<evidence type="ECO:0000256" key="1">
    <source>
        <dbReference type="SAM" id="Phobius"/>
    </source>
</evidence>
<keyword evidence="1" id="KW-1133">Transmembrane helix</keyword>
<feature type="signal peptide" evidence="2">
    <location>
        <begin position="1"/>
        <end position="22"/>
    </location>
</feature>
<feature type="chain" id="PRO_5036475676" evidence="2">
    <location>
        <begin position="23"/>
        <end position="226"/>
    </location>
</feature>
<dbReference type="AlphaFoldDB" id="A0A8W8LYV2"/>